<dbReference type="InterPro" id="IPR014001">
    <property type="entry name" value="Helicase_ATP-bd"/>
</dbReference>
<dbReference type="PROSITE" id="PS51192">
    <property type="entry name" value="HELICASE_ATP_BIND_1"/>
    <property type="match status" value="1"/>
</dbReference>
<dbReference type="Gene3D" id="3.40.50.300">
    <property type="entry name" value="P-loop containing nucleotide triphosphate hydrolases"/>
    <property type="match status" value="1"/>
</dbReference>
<dbReference type="SMART" id="SM00490">
    <property type="entry name" value="HELICc"/>
    <property type="match status" value="1"/>
</dbReference>
<name>A0A517Y364_9BACT</name>
<evidence type="ECO:0000313" key="4">
    <source>
        <dbReference type="EMBL" id="QDU24215.1"/>
    </source>
</evidence>
<dbReference type="InterPro" id="IPR027417">
    <property type="entry name" value="P-loop_NTPase"/>
</dbReference>
<dbReference type="InterPro" id="IPR001650">
    <property type="entry name" value="Helicase_C-like"/>
</dbReference>
<dbReference type="AlphaFoldDB" id="A0A517Y364"/>
<keyword evidence="4" id="KW-0547">Nucleotide-binding</keyword>
<sequence>MLLLQAVVTKHQCVLWAERTILPTDATPSRSKGRPPAHPFAATPDELASALGALIPGAAAAIKSDAATVWLPTAARRPVPSSPLLGDPPDGVPEVLAWTVPACRPGIAVVLDLLAGVAESPTLGAGVGVGVTLRYWAAAMRFAAALVTRQQFLPGLVRQSDGWFARWTPVVAGGDATHFDRLAKAMPPAARAAGAGMPDRPAAEVLREFVELVVDELVRGRERERARKEFPSTHDRWLHALRSAGGAFGGTDAEAVQLNEQVREWRRPIAAAEAAPFRLCFRLDEPDEEAHTQTWQVRYLLQARDDLSLYVPAKDVWAGKAKGVRTDPKPLLLAGLGQAARLSPDIDATLKAAAPTGFAVTAEGAHRFLTETAWLLEEAGFGVLLPAWWTGHATRQTIQVTAKVNSPPMSGGGGLTLEDLVEFRWAVAVGDEELTLKELQELARLKAPLVRLRGKWVQVNADDIRAAIELLKKKPTRLAAGEAMKLALGVTPDGTPLPVRGAVASGWVETFLRQLTAAEFAELPPPAGLNATLRPYQIRGYSWLAFLRRWGLGACLADDMGLGKTLQTLALLVRDREAGVTQPVLLVCPMSVVGNWSREAARFAPQLPLLIHHGPNRAKTKAALKKAAAGTAVVLTSYGLLTRDRDLFEPLAWSGVILDEAQTIKNPNTKTAQAARAVAAEYRVALTGTPVENHVGDLWALGQFLNPGLLGSAAAFRREFFTPIQRHGDQAAAGRLKKLTGPFLLRRLKTDPTVIRDLPAKIESTEFCTLTREQATLYAAVVNDLADALAGAEGIQRKGLVLATLSKLKQVCNHPAQFLGDRSALPNRSGKLTRLTQMLEELLAAGDKALVFTQFTEMGDIIRRHLHETVGREVLFLHGGTSRKQRDAMVERFQSAAGPPVFLLSLKAGGTGLNLTAATHVFHFDRWWNPAVEAQATDRAFRIGQRRTVQVHPFVCSGTLEERIDEMLARKRDVAAAVVGTGEAWLTGLGDAQLREVLALSPDAVED</sequence>
<dbReference type="GO" id="GO:0004386">
    <property type="term" value="F:helicase activity"/>
    <property type="evidence" value="ECO:0007669"/>
    <property type="project" value="UniProtKB-KW"/>
</dbReference>
<dbReference type="SUPFAM" id="SSF52540">
    <property type="entry name" value="P-loop containing nucleoside triphosphate hydrolases"/>
    <property type="match status" value="2"/>
</dbReference>
<dbReference type="RefSeq" id="WP_145244391.1">
    <property type="nucleotide sequence ID" value="NZ_CP036273.1"/>
</dbReference>
<evidence type="ECO:0000259" key="3">
    <source>
        <dbReference type="PROSITE" id="PS51194"/>
    </source>
</evidence>
<dbReference type="Gene3D" id="3.40.50.10810">
    <property type="entry name" value="Tandem AAA-ATPase domain"/>
    <property type="match status" value="1"/>
</dbReference>
<feature type="domain" description="Helicase ATP-binding" evidence="2">
    <location>
        <begin position="545"/>
        <end position="708"/>
    </location>
</feature>
<dbReference type="KEGG" id="uli:ETAA1_62290"/>
<keyword evidence="4" id="KW-0067">ATP-binding</keyword>
<feature type="domain" description="Helicase C-terminal" evidence="3">
    <location>
        <begin position="834"/>
        <end position="990"/>
    </location>
</feature>
<organism evidence="4 5">
    <name type="scientific">Urbifossiella limnaea</name>
    <dbReference type="NCBI Taxonomy" id="2528023"/>
    <lineage>
        <taxon>Bacteria</taxon>
        <taxon>Pseudomonadati</taxon>
        <taxon>Planctomycetota</taxon>
        <taxon>Planctomycetia</taxon>
        <taxon>Gemmatales</taxon>
        <taxon>Gemmataceae</taxon>
        <taxon>Urbifossiella</taxon>
    </lineage>
</organism>
<dbReference type="GO" id="GO:0005524">
    <property type="term" value="F:ATP binding"/>
    <property type="evidence" value="ECO:0007669"/>
    <property type="project" value="InterPro"/>
</dbReference>
<gene>
    <name evidence="4" type="ORF">ETAA1_62290</name>
</gene>
<dbReference type="InterPro" id="IPR000330">
    <property type="entry name" value="SNF2_N"/>
</dbReference>
<dbReference type="EMBL" id="CP036273">
    <property type="protein sequence ID" value="QDU24215.1"/>
    <property type="molecule type" value="Genomic_DNA"/>
</dbReference>
<dbReference type="Pfam" id="PF00176">
    <property type="entry name" value="SNF2-rel_dom"/>
    <property type="match status" value="1"/>
</dbReference>
<dbReference type="OrthoDB" id="9814088at2"/>
<dbReference type="Pfam" id="PF12419">
    <property type="entry name" value="DUF3670"/>
    <property type="match status" value="1"/>
</dbReference>
<reference evidence="4 5" key="1">
    <citation type="submission" date="2019-02" db="EMBL/GenBank/DDBJ databases">
        <title>Deep-cultivation of Planctomycetes and their phenomic and genomic characterization uncovers novel biology.</title>
        <authorList>
            <person name="Wiegand S."/>
            <person name="Jogler M."/>
            <person name="Boedeker C."/>
            <person name="Pinto D."/>
            <person name="Vollmers J."/>
            <person name="Rivas-Marin E."/>
            <person name="Kohn T."/>
            <person name="Peeters S.H."/>
            <person name="Heuer A."/>
            <person name="Rast P."/>
            <person name="Oberbeckmann S."/>
            <person name="Bunk B."/>
            <person name="Jeske O."/>
            <person name="Meyerdierks A."/>
            <person name="Storesund J.E."/>
            <person name="Kallscheuer N."/>
            <person name="Luecker S."/>
            <person name="Lage O.M."/>
            <person name="Pohl T."/>
            <person name="Merkel B.J."/>
            <person name="Hornburger P."/>
            <person name="Mueller R.-W."/>
            <person name="Bruemmer F."/>
            <person name="Labrenz M."/>
            <person name="Spormann A.M."/>
            <person name="Op den Camp H."/>
            <person name="Overmann J."/>
            <person name="Amann R."/>
            <person name="Jetten M.S.M."/>
            <person name="Mascher T."/>
            <person name="Medema M.H."/>
            <person name="Devos D.P."/>
            <person name="Kaster A.-K."/>
            <person name="Ovreas L."/>
            <person name="Rohde M."/>
            <person name="Galperin M.Y."/>
            <person name="Jogler C."/>
        </authorList>
    </citation>
    <scope>NUCLEOTIDE SEQUENCE [LARGE SCALE GENOMIC DNA]</scope>
    <source>
        <strain evidence="4 5">ETA_A1</strain>
    </source>
</reference>
<dbReference type="FunFam" id="3.40.50.300:FF:000533">
    <property type="entry name" value="Helicase, Snf2 family"/>
    <property type="match status" value="1"/>
</dbReference>
<evidence type="ECO:0000313" key="5">
    <source>
        <dbReference type="Proteomes" id="UP000319576"/>
    </source>
</evidence>
<keyword evidence="1" id="KW-0378">Hydrolase</keyword>
<keyword evidence="4" id="KW-0347">Helicase</keyword>
<protein>
    <submittedName>
        <fullName evidence="4">ATP-dependent helicase HepA</fullName>
    </submittedName>
</protein>
<dbReference type="GO" id="GO:0016787">
    <property type="term" value="F:hydrolase activity"/>
    <property type="evidence" value="ECO:0007669"/>
    <property type="project" value="UniProtKB-KW"/>
</dbReference>
<evidence type="ECO:0000256" key="1">
    <source>
        <dbReference type="ARBA" id="ARBA00022801"/>
    </source>
</evidence>
<dbReference type="Proteomes" id="UP000319576">
    <property type="component" value="Chromosome"/>
</dbReference>
<evidence type="ECO:0000259" key="2">
    <source>
        <dbReference type="PROSITE" id="PS51192"/>
    </source>
</evidence>
<dbReference type="PROSITE" id="PS51194">
    <property type="entry name" value="HELICASE_CTER"/>
    <property type="match status" value="1"/>
</dbReference>
<dbReference type="CDD" id="cd18012">
    <property type="entry name" value="DEXQc_arch_SWI2_SNF2"/>
    <property type="match status" value="1"/>
</dbReference>
<dbReference type="CDD" id="cd18793">
    <property type="entry name" value="SF2_C_SNF"/>
    <property type="match status" value="1"/>
</dbReference>
<accession>A0A517Y364</accession>
<dbReference type="SMART" id="SM00487">
    <property type="entry name" value="DEXDc"/>
    <property type="match status" value="1"/>
</dbReference>
<keyword evidence="5" id="KW-1185">Reference proteome</keyword>
<dbReference type="InterPro" id="IPR022138">
    <property type="entry name" value="DUF3670"/>
</dbReference>
<dbReference type="InterPro" id="IPR038718">
    <property type="entry name" value="SNF2-like_sf"/>
</dbReference>
<proteinExistence type="predicted"/>
<dbReference type="PANTHER" id="PTHR10799">
    <property type="entry name" value="SNF2/RAD54 HELICASE FAMILY"/>
    <property type="match status" value="1"/>
</dbReference>
<dbReference type="Pfam" id="PF00271">
    <property type="entry name" value="Helicase_C"/>
    <property type="match status" value="1"/>
</dbReference>
<dbReference type="InterPro" id="IPR049730">
    <property type="entry name" value="SNF2/RAD54-like_C"/>
</dbReference>